<protein>
    <submittedName>
        <fullName evidence="1">Uncharacterized protein</fullName>
    </submittedName>
</protein>
<dbReference type="Proteomes" id="UP000537592">
    <property type="component" value="Unassembled WGS sequence"/>
</dbReference>
<proteinExistence type="predicted"/>
<sequence length="196" mass="20673">MVDVGFLPKFRFSLAEQLCTLIEPEEEAGALLLPGQSAVDFVKALVADGQNIDAIRYIAVALPRREAVWWTCATRRCLLPEDLPPAEAEAWAIAETWVYEPTEANRRAAFAYAEALNFGTAGAYAALAVFWSGGSLAPPETGELVPPGDQLTGSAAAASVIYCCVPGEAKMIGKRHEAALAIGIDIANGGNGLPPT</sequence>
<reference evidence="1 2" key="1">
    <citation type="submission" date="2020-08" db="EMBL/GenBank/DDBJ databases">
        <title>Genomic Encyclopedia of Type Strains, Phase IV (KMG-IV): sequencing the most valuable type-strain genomes for metagenomic binning, comparative biology and taxonomic classification.</title>
        <authorList>
            <person name="Goeker M."/>
        </authorList>
    </citation>
    <scope>NUCLEOTIDE SEQUENCE [LARGE SCALE GENOMIC DNA]</scope>
    <source>
        <strain evidence="1 2">DSM 28760</strain>
    </source>
</reference>
<accession>A0A7W6EEB9</accession>
<name>A0A7W6EEB9_9HYPH</name>
<dbReference type="Pfam" id="PF22011">
    <property type="entry name" value="DUF6931"/>
    <property type="match status" value="1"/>
</dbReference>
<comment type="caution">
    <text evidence="1">The sequence shown here is derived from an EMBL/GenBank/DDBJ whole genome shotgun (WGS) entry which is preliminary data.</text>
</comment>
<gene>
    <name evidence="1" type="ORF">FHS81_000213</name>
</gene>
<dbReference type="RefSeq" id="WP_183750192.1">
    <property type="nucleotide sequence ID" value="NZ_JACICC010000001.1"/>
</dbReference>
<evidence type="ECO:0000313" key="1">
    <source>
        <dbReference type="EMBL" id="MBB3808159.1"/>
    </source>
</evidence>
<dbReference type="EMBL" id="JACICC010000001">
    <property type="protein sequence ID" value="MBB3808159.1"/>
    <property type="molecule type" value="Genomic_DNA"/>
</dbReference>
<dbReference type="AlphaFoldDB" id="A0A7W6EEB9"/>
<keyword evidence="2" id="KW-1185">Reference proteome</keyword>
<dbReference type="InterPro" id="IPR053855">
    <property type="entry name" value="DUF6931"/>
</dbReference>
<organism evidence="1 2">
    <name type="scientific">Pseudochelatococcus contaminans</name>
    <dbReference type="NCBI Taxonomy" id="1538103"/>
    <lineage>
        <taxon>Bacteria</taxon>
        <taxon>Pseudomonadati</taxon>
        <taxon>Pseudomonadota</taxon>
        <taxon>Alphaproteobacteria</taxon>
        <taxon>Hyphomicrobiales</taxon>
        <taxon>Chelatococcaceae</taxon>
        <taxon>Pseudochelatococcus</taxon>
    </lineage>
</organism>
<evidence type="ECO:0000313" key="2">
    <source>
        <dbReference type="Proteomes" id="UP000537592"/>
    </source>
</evidence>